<dbReference type="EMBL" id="CP009515">
    <property type="protein sequence ID" value="AKB75595.1"/>
    <property type="molecule type" value="Genomic_DNA"/>
</dbReference>
<dbReference type="KEGG" id="mls:MSLAZ_2334"/>
<feature type="transmembrane region" description="Helical" evidence="1">
    <location>
        <begin position="141"/>
        <end position="160"/>
    </location>
</feature>
<gene>
    <name evidence="2" type="ORF">MSLAZ_2334</name>
</gene>
<reference evidence="2 3" key="1">
    <citation type="submission" date="2014-07" db="EMBL/GenBank/DDBJ databases">
        <title>Methanogenic archaea and the global carbon cycle.</title>
        <authorList>
            <person name="Henriksen J.R."/>
            <person name="Luke J."/>
            <person name="Reinhart S."/>
            <person name="Benedict M.N."/>
            <person name="Youngblut N.D."/>
            <person name="Metcalf M.E."/>
            <person name="Whitaker R.J."/>
            <person name="Metcalf W.W."/>
        </authorList>
    </citation>
    <scope>NUCLEOTIDE SEQUENCE [LARGE SCALE GENOMIC DNA]</scope>
    <source>
        <strain evidence="2 3">Z-7289</strain>
    </source>
</reference>
<keyword evidence="3" id="KW-1185">Reference proteome</keyword>
<evidence type="ECO:0000313" key="2">
    <source>
        <dbReference type="EMBL" id="AKB75595.1"/>
    </source>
</evidence>
<dbReference type="RefSeq" id="WP_048127217.1">
    <property type="nucleotide sequence ID" value="NZ_CP009515.1"/>
</dbReference>
<dbReference type="Proteomes" id="UP000033072">
    <property type="component" value="Chromosome"/>
</dbReference>
<name>A0A0E3WS28_9EURY</name>
<keyword evidence="1" id="KW-0812">Transmembrane</keyword>
<dbReference type="GeneID" id="24807157"/>
<sequence>MKRISEDRFNTKMIYSVVSQLLCIRDDMCLLFKRGASLILTDKSSKNLYDTRKSHWILNVKRSADYARNYDPHKKIQIHIDKEIEQFSYANVLSDCISRSIKKFNWVCNLVIIIGAGSYILNVDTMLNFYRINVPFMDIDSILRILGLVTLFIKFVVWALKKYSNYINRDTELIRNINTNVVYDVEANSRCDVSTLIAMTIWNSQLRNYNQFCGSLFIAIIRTISNKMYYAIVLELGHIISRYVIRSRNEISLKTKSREWIANEYIKNGRFCVLRHNLKESATQLEYRFNNEQL</sequence>
<evidence type="ECO:0000313" key="3">
    <source>
        <dbReference type="Proteomes" id="UP000033072"/>
    </source>
</evidence>
<keyword evidence="1" id="KW-0472">Membrane</keyword>
<feature type="transmembrane region" description="Helical" evidence="1">
    <location>
        <begin position="104"/>
        <end position="121"/>
    </location>
</feature>
<organism evidence="2 3">
    <name type="scientific">Methanosarcina lacustris Z-7289</name>
    <dbReference type="NCBI Taxonomy" id="1434111"/>
    <lineage>
        <taxon>Archaea</taxon>
        <taxon>Methanobacteriati</taxon>
        <taxon>Methanobacteriota</taxon>
        <taxon>Stenosarchaea group</taxon>
        <taxon>Methanomicrobia</taxon>
        <taxon>Methanosarcinales</taxon>
        <taxon>Methanosarcinaceae</taxon>
        <taxon>Methanosarcina</taxon>
    </lineage>
</organism>
<keyword evidence="1" id="KW-1133">Transmembrane helix</keyword>
<accession>A0A0E3WS28</accession>
<dbReference type="HOGENOM" id="CLU_945308_0_0_2"/>
<proteinExistence type="predicted"/>
<protein>
    <submittedName>
        <fullName evidence="2">Uncharacterized protein</fullName>
    </submittedName>
</protein>
<dbReference type="PATRIC" id="fig|1434111.4.peg.3109"/>
<evidence type="ECO:0000256" key="1">
    <source>
        <dbReference type="SAM" id="Phobius"/>
    </source>
</evidence>
<dbReference type="AlphaFoldDB" id="A0A0E3WS28"/>